<dbReference type="OrthoDB" id="1157513at2"/>
<gene>
    <name evidence="3" type="ORF">ES674_00775</name>
</gene>
<protein>
    <recommendedName>
        <fullName evidence="2">DUF7192 domain-containing protein</fullName>
    </recommendedName>
</protein>
<accession>A0A5D0RA39</accession>
<dbReference type="RefSeq" id="WP_148402085.1">
    <property type="nucleotide sequence ID" value="NZ_VSKK01000001.1"/>
</dbReference>
<evidence type="ECO:0000313" key="3">
    <source>
        <dbReference type="EMBL" id="TYB78347.1"/>
    </source>
</evidence>
<keyword evidence="4" id="KW-1185">Reference proteome</keyword>
<comment type="caution">
    <text evidence="3">The sequence shown here is derived from an EMBL/GenBank/DDBJ whole genome shotgun (WGS) entry which is preliminary data.</text>
</comment>
<feature type="domain" description="DUF7192" evidence="2">
    <location>
        <begin position="204"/>
        <end position="338"/>
    </location>
</feature>
<dbReference type="AlphaFoldDB" id="A0A5D0RA39"/>
<evidence type="ECO:0000313" key="4">
    <source>
        <dbReference type="Proteomes" id="UP000323720"/>
    </source>
</evidence>
<proteinExistence type="predicted"/>
<dbReference type="InterPro" id="IPR055616">
    <property type="entry name" value="DUF7192"/>
</dbReference>
<reference evidence="3 4" key="1">
    <citation type="submission" date="2019-08" db="EMBL/GenBank/DDBJ databases">
        <title>Genomes of Antarctic Bizionia species.</title>
        <authorList>
            <person name="Bowman J.P."/>
        </authorList>
    </citation>
    <scope>NUCLEOTIDE SEQUENCE [LARGE SCALE GENOMIC DNA]</scope>
    <source>
        <strain evidence="3 4">ADA-4</strain>
    </source>
</reference>
<dbReference type="Pfam" id="PF23822">
    <property type="entry name" value="DUF7192"/>
    <property type="match status" value="1"/>
</dbReference>
<sequence>MPFNFLPDNTNPEPKPSTEGQPGGQFNVGKNVFYDDYLSHLDAHNLFSTPPKRSEFKLNENYKIAKDFFSNSSLEWQILNNFYGPETEVEKLSEGYTQFQKPNLLNETINNLNAEIKEDLFSSMEKPKMKINDRFGMFSFDLASMAMTYIYEYFKVSNNEKVDANLVETIKNKLIYKPTGEAVKQEIKRRENGTPVVVSSVRNSLIDFEKQDKQDRSVEIMVLNAFSSDLQVEKIIYNSMAAITTAQNLIKKGFRVKITALKVIENKKTTYFHFVPAKRFNQPLDINAAAYVCGDPRFYRYAGFKLNIMGCDRNNEIISEGLGSPVNSLRFVSNTIEKDYVPNSNLKQADTRLYFGGSRNMNDVKNEVNTAIEILKEKYAAN</sequence>
<feature type="region of interest" description="Disordered" evidence="1">
    <location>
        <begin position="1"/>
        <end position="25"/>
    </location>
</feature>
<organism evidence="3 4">
    <name type="scientific">Bizionia myxarmorum</name>
    <dbReference type="NCBI Taxonomy" id="291186"/>
    <lineage>
        <taxon>Bacteria</taxon>
        <taxon>Pseudomonadati</taxon>
        <taxon>Bacteroidota</taxon>
        <taxon>Flavobacteriia</taxon>
        <taxon>Flavobacteriales</taxon>
        <taxon>Flavobacteriaceae</taxon>
        <taxon>Bizionia</taxon>
    </lineage>
</organism>
<name>A0A5D0RA39_9FLAO</name>
<evidence type="ECO:0000259" key="2">
    <source>
        <dbReference type="Pfam" id="PF23822"/>
    </source>
</evidence>
<evidence type="ECO:0000256" key="1">
    <source>
        <dbReference type="SAM" id="MobiDB-lite"/>
    </source>
</evidence>
<dbReference type="EMBL" id="VSKK01000001">
    <property type="protein sequence ID" value="TYB78347.1"/>
    <property type="molecule type" value="Genomic_DNA"/>
</dbReference>
<dbReference type="Proteomes" id="UP000323720">
    <property type="component" value="Unassembled WGS sequence"/>
</dbReference>